<gene>
    <name evidence="1" type="ORF">H2198_006208</name>
</gene>
<comment type="caution">
    <text evidence="1">The sequence shown here is derived from an EMBL/GenBank/DDBJ whole genome shotgun (WGS) entry which is preliminary data.</text>
</comment>
<dbReference type="Proteomes" id="UP001172386">
    <property type="component" value="Unassembled WGS sequence"/>
</dbReference>
<organism evidence="1 2">
    <name type="scientific">Neophaeococcomyces mojaviensis</name>
    <dbReference type="NCBI Taxonomy" id="3383035"/>
    <lineage>
        <taxon>Eukaryota</taxon>
        <taxon>Fungi</taxon>
        <taxon>Dikarya</taxon>
        <taxon>Ascomycota</taxon>
        <taxon>Pezizomycotina</taxon>
        <taxon>Eurotiomycetes</taxon>
        <taxon>Chaetothyriomycetidae</taxon>
        <taxon>Chaetothyriales</taxon>
        <taxon>Chaetothyriales incertae sedis</taxon>
        <taxon>Neophaeococcomyces</taxon>
    </lineage>
</organism>
<keyword evidence="2" id="KW-1185">Reference proteome</keyword>
<reference evidence="1" key="1">
    <citation type="submission" date="2022-10" db="EMBL/GenBank/DDBJ databases">
        <title>Culturing micro-colonial fungi from biological soil crusts in the Mojave desert and describing Neophaeococcomyces mojavensis, and introducing the new genera and species Taxawa tesnikishii.</title>
        <authorList>
            <person name="Kurbessoian T."/>
            <person name="Stajich J.E."/>
        </authorList>
    </citation>
    <scope>NUCLEOTIDE SEQUENCE</scope>
    <source>
        <strain evidence="1">JES_112</strain>
    </source>
</reference>
<proteinExistence type="predicted"/>
<evidence type="ECO:0000313" key="1">
    <source>
        <dbReference type="EMBL" id="KAJ9654769.1"/>
    </source>
</evidence>
<sequence>MSNREDDLVPEGWGNNYGPKIVQGNARVIEGNVYTTSRDPFGQTVEEDPTRALHKALRYDGMNTRSEQIALPAIPLHSFEWVWRTTFRSWLSQPDPLFWISGKPGSGKSTLMHYLVYTKRTTEYLNQHGQRYTIIDFYFDYRAGRSVANDLHGLVRMLLLQLCERFPSTEKQLAEKNVHEPLSNTSLNAMVTTFCSIVRRLPTNICIFLDGLDEYEGDYEALIQFINSIHDRTEAKICLASRPESTFERHFRSYPFIKMQDHNQASVEAYINEAMEKARESLMDIDSIVDDEMRHEILNRAQGVIIWARLAVDELLRAVQTNRSKQDLLALLDRLPEELEQMYERCVLHIRQEHTSEGCLLLYMIKEFGGSLTFELVYSLWHTFYLKTNTGSSFRFATDKAAFSRRLFAILGSLVDVFGEPFTTVRLAHKTLQAYLDDSHTVRSKLPEDFKIRYPDRVRLRVLAEVVMLAARTQKVCNRIEDLIPREYWSSITGADFQERQKTQELLSPWLKMSLTDSYWLSHFDLLRHSIEMIPRIAFEHEKSGQSSYPILRITLSSPLMVFSSYSPITYLEQRVPLSWQTVSEEGLLDLILAIQYKLPCYVRERLHHASIHNQMIWNSLFGLAVQCAELHLEDLAWSNTSWQQEMRIIWLIRQYSDQNKIALLHPCILTVQRCKVSPLRSTFFDDQKVAKSLDLCELLLSMKVSPLLFDADVKCAGIECLEHHNLIHKWWFLMYKMVDGFDLSDQIFLKVILHCILQTGVSVNSICDAFGTPLHMIMRDSPIAEYVVLLARLGADPRIKHKGKTPLDLKPERYTSLITFIKSHSSKRGKVPPVKSSEILRYYKQHGEWPDFTHMRLESSYFDAWKVDEAGQPILDDDDLNKTGLGEHLPEDNARWSDILSRYRDGTLYTDTERLYKKWLDF</sequence>
<protein>
    <submittedName>
        <fullName evidence="1">Uncharacterized protein</fullName>
    </submittedName>
</protein>
<dbReference type="EMBL" id="JAPDRQ010000112">
    <property type="protein sequence ID" value="KAJ9654769.1"/>
    <property type="molecule type" value="Genomic_DNA"/>
</dbReference>
<name>A0ACC3A414_9EURO</name>
<evidence type="ECO:0000313" key="2">
    <source>
        <dbReference type="Proteomes" id="UP001172386"/>
    </source>
</evidence>
<accession>A0ACC3A414</accession>